<evidence type="ECO:0000313" key="2">
    <source>
        <dbReference type="EMBL" id="MPN38875.1"/>
    </source>
</evidence>
<dbReference type="CDD" id="cd03424">
    <property type="entry name" value="NUDIX_ADPRase_Nudt5_UGPPase_Nudt14"/>
    <property type="match status" value="1"/>
</dbReference>
<dbReference type="Gene3D" id="3.90.79.10">
    <property type="entry name" value="Nucleoside Triphosphate Pyrophosphohydrolase"/>
    <property type="match status" value="1"/>
</dbReference>
<organism evidence="2">
    <name type="scientific">bioreactor metagenome</name>
    <dbReference type="NCBI Taxonomy" id="1076179"/>
    <lineage>
        <taxon>unclassified sequences</taxon>
        <taxon>metagenomes</taxon>
        <taxon>ecological metagenomes</taxon>
    </lineage>
</organism>
<proteinExistence type="predicted"/>
<dbReference type="InterPro" id="IPR000086">
    <property type="entry name" value="NUDIX_hydrolase_dom"/>
</dbReference>
<gene>
    <name evidence="2" type="ORF">SDC9_186400</name>
</gene>
<evidence type="ECO:0000259" key="1">
    <source>
        <dbReference type="Pfam" id="PF00293"/>
    </source>
</evidence>
<dbReference type="InterPro" id="IPR015797">
    <property type="entry name" value="NUDIX_hydrolase-like_dom_sf"/>
</dbReference>
<comment type="caution">
    <text evidence="2">The sequence shown here is derived from an EMBL/GenBank/DDBJ whole genome shotgun (WGS) entry which is preliminary data.</text>
</comment>
<dbReference type="AlphaFoldDB" id="A0A645HIP1"/>
<name>A0A645HIP1_9ZZZZ</name>
<reference evidence="2" key="1">
    <citation type="submission" date="2019-08" db="EMBL/GenBank/DDBJ databases">
        <authorList>
            <person name="Kucharzyk K."/>
            <person name="Murdoch R.W."/>
            <person name="Higgins S."/>
            <person name="Loffler F."/>
        </authorList>
    </citation>
    <scope>NUCLEOTIDE SEQUENCE</scope>
</reference>
<feature type="domain" description="Nudix hydrolase" evidence="1">
    <location>
        <begin position="3"/>
        <end position="75"/>
    </location>
</feature>
<dbReference type="Pfam" id="PF00293">
    <property type="entry name" value="NUDIX"/>
    <property type="match status" value="1"/>
</dbReference>
<accession>A0A645HIP1</accession>
<dbReference type="SUPFAM" id="SSF55811">
    <property type="entry name" value="Nudix"/>
    <property type="match status" value="1"/>
</dbReference>
<dbReference type="EMBL" id="VSSQ01094364">
    <property type="protein sequence ID" value="MPN38875.1"/>
    <property type="molecule type" value="Genomic_DNA"/>
</dbReference>
<protein>
    <recommendedName>
        <fullName evidence="1">Nudix hydrolase domain-containing protein</fullName>
    </recommendedName>
</protein>
<sequence>MGEPGDASPLETARRELLEETGFGGGEWTEFMTLSANPTTHTNLTHVFLARDVIKLCAPAPEDTENLTVMLMEAAEVRRLLENGEIVQALMAAPLWKYFAAGK</sequence>